<evidence type="ECO:0000313" key="5">
    <source>
        <dbReference type="Proteomes" id="UP001165121"/>
    </source>
</evidence>
<evidence type="ECO:0000313" key="4">
    <source>
        <dbReference type="EMBL" id="GMF58796.1"/>
    </source>
</evidence>
<feature type="domain" description="Integrase catalytic" evidence="3">
    <location>
        <begin position="308"/>
        <end position="483"/>
    </location>
</feature>
<dbReference type="GO" id="GO:0003676">
    <property type="term" value="F:nucleic acid binding"/>
    <property type="evidence" value="ECO:0007669"/>
    <property type="project" value="InterPro"/>
</dbReference>
<dbReference type="InterPro" id="IPR043502">
    <property type="entry name" value="DNA/RNA_pol_sf"/>
</dbReference>
<dbReference type="EMBL" id="BSXT01004738">
    <property type="protein sequence ID" value="GMF58796.1"/>
    <property type="molecule type" value="Genomic_DNA"/>
</dbReference>
<protein>
    <submittedName>
        <fullName evidence="4">Unnamed protein product</fullName>
    </submittedName>
</protein>
<dbReference type="Proteomes" id="UP001165121">
    <property type="component" value="Unassembled WGS sequence"/>
</dbReference>
<dbReference type="PANTHER" id="PTHR37984:SF5">
    <property type="entry name" value="PROTEIN NYNRIN-LIKE"/>
    <property type="match status" value="1"/>
</dbReference>
<evidence type="ECO:0000259" key="3">
    <source>
        <dbReference type="PROSITE" id="PS50994"/>
    </source>
</evidence>
<comment type="caution">
    <text evidence="4">The sequence shown here is derived from an EMBL/GenBank/DDBJ whole genome shotgun (WGS) entry which is preliminary data.</text>
</comment>
<feature type="region of interest" description="Disordered" evidence="2">
    <location>
        <begin position="594"/>
        <end position="666"/>
    </location>
</feature>
<gene>
    <name evidence="4" type="ORF">Pfra01_002534100</name>
</gene>
<evidence type="ECO:0000256" key="2">
    <source>
        <dbReference type="SAM" id="MobiDB-lite"/>
    </source>
</evidence>
<dbReference type="InterPro" id="IPR001584">
    <property type="entry name" value="Integrase_cat-core"/>
</dbReference>
<proteinExistence type="predicted"/>
<dbReference type="InterPro" id="IPR041577">
    <property type="entry name" value="RT_RNaseH_2"/>
</dbReference>
<dbReference type="InterPro" id="IPR012337">
    <property type="entry name" value="RNaseH-like_sf"/>
</dbReference>
<accession>A0A9W7D4E3</accession>
<dbReference type="Gene3D" id="3.30.420.10">
    <property type="entry name" value="Ribonuclease H-like superfamily/Ribonuclease H"/>
    <property type="match status" value="1"/>
</dbReference>
<dbReference type="InterPro" id="IPR036397">
    <property type="entry name" value="RNaseH_sf"/>
</dbReference>
<feature type="region of interest" description="Disordered" evidence="2">
    <location>
        <begin position="513"/>
        <end position="559"/>
    </location>
</feature>
<dbReference type="SUPFAM" id="SSF56672">
    <property type="entry name" value="DNA/RNA polymerases"/>
    <property type="match status" value="1"/>
</dbReference>
<evidence type="ECO:0000256" key="1">
    <source>
        <dbReference type="ARBA" id="ARBA00023268"/>
    </source>
</evidence>
<reference evidence="4" key="1">
    <citation type="submission" date="2023-04" db="EMBL/GenBank/DDBJ databases">
        <title>Phytophthora fragariaefolia NBRC 109709.</title>
        <authorList>
            <person name="Ichikawa N."/>
            <person name="Sato H."/>
            <person name="Tonouchi N."/>
        </authorList>
    </citation>
    <scope>NUCLEOTIDE SEQUENCE</scope>
    <source>
        <strain evidence="4">NBRC 109709</strain>
    </source>
</reference>
<name>A0A9W7D4E3_9STRA</name>
<dbReference type="PROSITE" id="PS50994">
    <property type="entry name" value="INTEGRASE"/>
    <property type="match status" value="1"/>
</dbReference>
<dbReference type="InterPro" id="IPR050951">
    <property type="entry name" value="Retrovirus_Pol_polyprotein"/>
</dbReference>
<dbReference type="InterPro" id="IPR043128">
    <property type="entry name" value="Rev_trsase/Diguanyl_cyclase"/>
</dbReference>
<dbReference type="OrthoDB" id="142300at2759"/>
<dbReference type="AlphaFoldDB" id="A0A9W7D4E3"/>
<dbReference type="PANTHER" id="PTHR37984">
    <property type="entry name" value="PROTEIN CBG26694"/>
    <property type="match status" value="1"/>
</dbReference>
<feature type="compositionally biased region" description="Polar residues" evidence="2">
    <location>
        <begin position="648"/>
        <end position="658"/>
    </location>
</feature>
<organism evidence="4 5">
    <name type="scientific">Phytophthora fragariaefolia</name>
    <dbReference type="NCBI Taxonomy" id="1490495"/>
    <lineage>
        <taxon>Eukaryota</taxon>
        <taxon>Sar</taxon>
        <taxon>Stramenopiles</taxon>
        <taxon>Oomycota</taxon>
        <taxon>Peronosporomycetes</taxon>
        <taxon>Peronosporales</taxon>
        <taxon>Peronosporaceae</taxon>
        <taxon>Phytophthora</taxon>
    </lineage>
</organism>
<dbReference type="Pfam" id="PF17919">
    <property type="entry name" value="RT_RNaseH_2"/>
    <property type="match status" value="1"/>
</dbReference>
<keyword evidence="1" id="KW-0511">Multifunctional enzyme</keyword>
<keyword evidence="5" id="KW-1185">Reference proteome</keyword>
<dbReference type="GO" id="GO:0015074">
    <property type="term" value="P:DNA integration"/>
    <property type="evidence" value="ECO:0007669"/>
    <property type="project" value="InterPro"/>
</dbReference>
<dbReference type="SUPFAM" id="SSF53098">
    <property type="entry name" value="Ribonuclease H-like"/>
    <property type="match status" value="1"/>
</dbReference>
<sequence length="756" mass="83865">MMGTILRGKALQCCLVYLDDVTIFTKGNVTRHVVELAAVLERKSRAGLSLKASNCSFGTTRLEYLGHELDSDGIRPMESVVTSVRDFPVPEDEKAVKRFVHLAEFYRRFIVNFGSKAVPLTTPLRKAPFKLVTDASEVGLGAALMQDQDREAQPIAFSSKVNSPTVANWLMKSKDLTGKLHQWALQLQKYGFNVTYQSGSTNVTADALARAPVLQVAPGQANDMDATAEEAAEGRLTDAEIQREQQQDRQVQKLLEAKSQGAVGIAKAGGLVYAITRKGEQRVVLPATLRHKWAQSCRDCGTRKAWAKEIIPPLRSLGLGFVGDRWALDVAGSLPLTARGNRYVIAAVEYATRCAIAVAVPIHTANDVARFLMERVILMRATLHELVMYGAPELNGRAIEEPVPMLQARHVTPLPYRPVLLGLLERFHRSWKDIVSRYVAENQEDWEDWVLSAQYVYNGVRHSTTGTPQLPDNIPLSRVSLLEEIARRETEEYDGDEQEPDVWRHQVARTEVSGGSGSWVEGEDSNAPGVVRSDRQATATRSRPEQTAVGEQPGNPLRAREHRCARAGALLGAWYELGKRPSAKNNLRQEAASMLSRRRNQGTRQQPCNPEENERDARRDQEETPATQADVPVAAERLHSSGVPGTESPGQTSQQVRSDTAGVEEERRAVQVLRGRGRPKKQAATASFADIQVYGTITKRGMRRRSNRAGRYELEYEIEYRTAAAAPVQRKLLVIKEYEVLVDPGELEDELSGDGE</sequence>
<dbReference type="Gene3D" id="3.30.70.270">
    <property type="match status" value="2"/>
</dbReference>